<organism evidence="1 2">
    <name type="scientific">Arabis nemorensis</name>
    <dbReference type="NCBI Taxonomy" id="586526"/>
    <lineage>
        <taxon>Eukaryota</taxon>
        <taxon>Viridiplantae</taxon>
        <taxon>Streptophyta</taxon>
        <taxon>Embryophyta</taxon>
        <taxon>Tracheophyta</taxon>
        <taxon>Spermatophyta</taxon>
        <taxon>Magnoliopsida</taxon>
        <taxon>eudicotyledons</taxon>
        <taxon>Gunneridae</taxon>
        <taxon>Pentapetalae</taxon>
        <taxon>rosids</taxon>
        <taxon>malvids</taxon>
        <taxon>Brassicales</taxon>
        <taxon>Brassicaceae</taxon>
        <taxon>Arabideae</taxon>
        <taxon>Arabis</taxon>
    </lineage>
</organism>
<dbReference type="AlphaFoldDB" id="A0A565BE94"/>
<sequence length="73" mass="8306">MSLFFSRILKHWARRANSCFFSSVPRSPYLKTPEGTIVQPSIARLDDEDRPQHVTSRGCVHAMGFISKSRIIA</sequence>
<keyword evidence="2" id="KW-1185">Reference proteome</keyword>
<dbReference type="EMBL" id="CABITT030000003">
    <property type="protein sequence ID" value="VVA99982.1"/>
    <property type="molecule type" value="Genomic_DNA"/>
</dbReference>
<name>A0A565BE94_9BRAS</name>
<protein>
    <submittedName>
        <fullName evidence="1">Uncharacterized protein</fullName>
    </submittedName>
</protein>
<accession>A0A565BE94</accession>
<evidence type="ECO:0000313" key="2">
    <source>
        <dbReference type="Proteomes" id="UP000489600"/>
    </source>
</evidence>
<proteinExistence type="predicted"/>
<reference evidence="1" key="1">
    <citation type="submission" date="2019-07" db="EMBL/GenBank/DDBJ databases">
        <authorList>
            <person name="Dittberner H."/>
        </authorList>
    </citation>
    <scope>NUCLEOTIDE SEQUENCE [LARGE SCALE GENOMIC DNA]</scope>
</reference>
<dbReference type="Proteomes" id="UP000489600">
    <property type="component" value="Unassembled WGS sequence"/>
</dbReference>
<gene>
    <name evidence="1" type="ORF">ANE_LOCUS10427</name>
</gene>
<comment type="caution">
    <text evidence="1">The sequence shown here is derived from an EMBL/GenBank/DDBJ whole genome shotgun (WGS) entry which is preliminary data.</text>
</comment>
<evidence type="ECO:0000313" key="1">
    <source>
        <dbReference type="EMBL" id="VVA99982.1"/>
    </source>
</evidence>